<dbReference type="Pfam" id="PF17167">
    <property type="entry name" value="Glyco_hydro_94"/>
    <property type="match status" value="1"/>
</dbReference>
<evidence type="ECO:0000313" key="6">
    <source>
        <dbReference type="Proteomes" id="UP001273505"/>
    </source>
</evidence>
<dbReference type="InterPro" id="IPR010383">
    <property type="entry name" value="Glyco_hydrolase_94_b-supersand"/>
</dbReference>
<keyword evidence="6" id="KW-1185">Reference proteome</keyword>
<dbReference type="EMBL" id="JAXAFO010000055">
    <property type="protein sequence ID" value="MDX6851405.1"/>
    <property type="molecule type" value="Genomic_DNA"/>
</dbReference>
<reference evidence="5 6" key="1">
    <citation type="submission" date="2023-11" db="EMBL/GenBank/DDBJ databases">
        <title>Gilvimarinus fulvus sp. nov., isolated from the surface of Kelp.</title>
        <authorList>
            <person name="Sun Y.Y."/>
            <person name="Gong Y."/>
            <person name="Du Z.J."/>
        </authorList>
    </citation>
    <scope>NUCLEOTIDE SEQUENCE [LARGE SCALE GENOMIC DNA]</scope>
    <source>
        <strain evidence="5 6">SDUM040013</strain>
    </source>
</reference>
<comment type="caution">
    <text evidence="5">The sequence shown here is derived from an EMBL/GenBank/DDBJ whole genome shotgun (WGS) entry which is preliminary data.</text>
</comment>
<feature type="domain" description="Glycosyl hydrolase 94 catalytic" evidence="4">
    <location>
        <begin position="364"/>
        <end position="662"/>
    </location>
</feature>
<dbReference type="InterPro" id="IPR033432">
    <property type="entry name" value="GH94_catalytic"/>
</dbReference>
<sequence length="754" mass="84162">MIYSSNYGARWHLSCAQSMPRAYGRLVNKHRTMTVNCHGAAKVLTAKSATADSFARRFYLCDPDEGGIAVLPYGDGNTEPSMFDFSVGDGCLVWDTCYHEVDARLVVTLAQQDNVELWSVTLANRSAAARHIKLYPAFSFGQLRSKNNSAEYRPDLEGIVATSVVTQSHRGETECRIQQRFVLHEFPPVTWQCRQENFLGGKSWQHPQALDRAELDCDASHQWSEPMAAFHYDVDLAPGEAKTLRFMVGEGESKTAILKLRDRYLYPAGFARVLSDNQAIYRDTHQSIQLDSPEDAFNHFTNHWLAQQVLTAKADGLREKLANTLSLVFVDPAQARCNILQFLEEGRLNVTTPVSGFAQCCAELIMVIDAYQEETGDAALLRELIDVRRKRVSVFECLNTVVHGLVEQIDDRGLLDTRRGDEDGANWRSLRACASATFSGVFTLERWAVICEKVMLLQSLGKEYRAHCDSLRSAAVQYLWSGDWFAQGVSVRGKRQGEVASHEGRIHLKPQSWALLAGCGTLAQPIVASVDKHLKTEYGLLNLWPAYTKLDDEWASWLAWQPGCGLNASHLSSDSAQYAYALYEIGESERAFEVLHSVLPCLHQDDQEQGATRRLGVLPTYIPDYVTGPVEGDESWSGRASIAPSTFASGWVYLALERGLLGIRGTDKGLQINPQLPMAWYGLKAVKHIRGAILYLSIERDNTLAESQMWVDGELQKSHTIEKLEPGRRYQVEIALARSRSVALGLPRLVVGEA</sequence>
<feature type="domain" description="Glycosyl hydrolase 94 supersandwich" evidence="3">
    <location>
        <begin position="48"/>
        <end position="265"/>
    </location>
</feature>
<dbReference type="Gene3D" id="1.50.10.10">
    <property type="match status" value="1"/>
</dbReference>
<evidence type="ECO:0000259" key="4">
    <source>
        <dbReference type="Pfam" id="PF17167"/>
    </source>
</evidence>
<evidence type="ECO:0000313" key="5">
    <source>
        <dbReference type="EMBL" id="MDX6851405.1"/>
    </source>
</evidence>
<dbReference type="SUPFAM" id="SSF74650">
    <property type="entry name" value="Galactose mutarotase-like"/>
    <property type="match status" value="1"/>
</dbReference>
<evidence type="ECO:0000259" key="3">
    <source>
        <dbReference type="Pfam" id="PF06165"/>
    </source>
</evidence>
<evidence type="ECO:0000256" key="2">
    <source>
        <dbReference type="ARBA" id="ARBA00022679"/>
    </source>
</evidence>
<dbReference type="Proteomes" id="UP001273505">
    <property type="component" value="Unassembled WGS sequence"/>
</dbReference>
<dbReference type="SUPFAM" id="SSF48208">
    <property type="entry name" value="Six-hairpin glycosidases"/>
    <property type="match status" value="1"/>
</dbReference>
<dbReference type="InterPro" id="IPR052047">
    <property type="entry name" value="GH94_Enzymes"/>
</dbReference>
<dbReference type="PANTHER" id="PTHR37469:SF2">
    <property type="entry name" value="CELLOBIONIC ACID PHOSPHORYLASE"/>
    <property type="match status" value="1"/>
</dbReference>
<dbReference type="InterPro" id="IPR011013">
    <property type="entry name" value="Gal_mutarotase_sf_dom"/>
</dbReference>
<gene>
    <name evidence="5" type="ORF">SCD92_18665</name>
</gene>
<dbReference type="Gene3D" id="2.70.98.40">
    <property type="entry name" value="Glycoside hydrolase, family 65, N-terminal domain"/>
    <property type="match status" value="1"/>
</dbReference>
<keyword evidence="1" id="KW-0328">Glycosyltransferase</keyword>
<dbReference type="InterPro" id="IPR037018">
    <property type="entry name" value="GH65_N"/>
</dbReference>
<dbReference type="RefSeq" id="WP_302723425.1">
    <property type="nucleotide sequence ID" value="NZ_JAULRU010000617.1"/>
</dbReference>
<accession>A0ABU4S320</accession>
<dbReference type="PANTHER" id="PTHR37469">
    <property type="entry name" value="CELLOBIONIC ACID PHOSPHORYLASE-RELATED"/>
    <property type="match status" value="1"/>
</dbReference>
<dbReference type="InterPro" id="IPR008928">
    <property type="entry name" value="6-hairpin_glycosidase_sf"/>
</dbReference>
<keyword evidence="2" id="KW-0808">Transferase</keyword>
<evidence type="ECO:0000256" key="1">
    <source>
        <dbReference type="ARBA" id="ARBA00022676"/>
    </source>
</evidence>
<proteinExistence type="predicted"/>
<dbReference type="Gene3D" id="2.60.420.10">
    <property type="entry name" value="Maltose phosphorylase, domain 3"/>
    <property type="match status" value="1"/>
</dbReference>
<dbReference type="Pfam" id="PF06165">
    <property type="entry name" value="GH94_b-supersand"/>
    <property type="match status" value="1"/>
</dbReference>
<name>A0ABU4S320_9GAMM</name>
<dbReference type="InterPro" id="IPR012341">
    <property type="entry name" value="6hp_glycosidase-like_sf"/>
</dbReference>
<organism evidence="5 6">
    <name type="scientific">Gilvimarinus gilvus</name>
    <dbReference type="NCBI Taxonomy" id="3058038"/>
    <lineage>
        <taxon>Bacteria</taxon>
        <taxon>Pseudomonadati</taxon>
        <taxon>Pseudomonadota</taxon>
        <taxon>Gammaproteobacteria</taxon>
        <taxon>Cellvibrionales</taxon>
        <taxon>Cellvibrionaceae</taxon>
        <taxon>Gilvimarinus</taxon>
    </lineage>
</organism>
<protein>
    <submittedName>
        <fullName evidence="5">Uncharacterized protein</fullName>
    </submittedName>
</protein>